<gene>
    <name evidence="10" type="ORF">PPRIM_AZ9-3.1.T0180087</name>
</gene>
<dbReference type="EMBL" id="CAJJDM010000014">
    <property type="protein sequence ID" value="CAD8051419.1"/>
    <property type="molecule type" value="Genomic_DNA"/>
</dbReference>
<evidence type="ECO:0000313" key="10">
    <source>
        <dbReference type="EMBL" id="CAD8051419.1"/>
    </source>
</evidence>
<dbReference type="EC" id="2.7.11.1" evidence="1"/>
<evidence type="ECO:0000256" key="8">
    <source>
        <dbReference type="ARBA" id="ARBA00048679"/>
    </source>
</evidence>
<proteinExistence type="predicted"/>
<evidence type="ECO:0000256" key="4">
    <source>
        <dbReference type="ARBA" id="ARBA00022741"/>
    </source>
</evidence>
<comment type="caution">
    <text evidence="10">The sequence shown here is derived from an EMBL/GenBank/DDBJ whole genome shotgun (WGS) entry which is preliminary data.</text>
</comment>
<dbReference type="Pfam" id="PF00069">
    <property type="entry name" value="Pkinase"/>
    <property type="match status" value="1"/>
</dbReference>
<dbReference type="GO" id="GO:0004674">
    <property type="term" value="F:protein serine/threonine kinase activity"/>
    <property type="evidence" value="ECO:0007669"/>
    <property type="project" value="UniProtKB-KW"/>
</dbReference>
<dbReference type="PANTHER" id="PTHR24361">
    <property type="entry name" value="MITOGEN-ACTIVATED KINASE KINASE KINASE"/>
    <property type="match status" value="1"/>
</dbReference>
<dbReference type="AlphaFoldDB" id="A0A8S1K7Z5"/>
<dbReference type="OMA" id="WFAQDIY"/>
<keyword evidence="3" id="KW-0808">Transferase</keyword>
<evidence type="ECO:0000256" key="5">
    <source>
        <dbReference type="ARBA" id="ARBA00022777"/>
    </source>
</evidence>
<evidence type="ECO:0000256" key="3">
    <source>
        <dbReference type="ARBA" id="ARBA00022679"/>
    </source>
</evidence>
<feature type="domain" description="Protein kinase" evidence="9">
    <location>
        <begin position="95"/>
        <end position="362"/>
    </location>
</feature>
<evidence type="ECO:0000256" key="2">
    <source>
        <dbReference type="ARBA" id="ARBA00022527"/>
    </source>
</evidence>
<evidence type="ECO:0000259" key="9">
    <source>
        <dbReference type="PROSITE" id="PS50011"/>
    </source>
</evidence>
<dbReference type="PROSITE" id="PS50011">
    <property type="entry name" value="PROTEIN_KINASE_DOM"/>
    <property type="match status" value="1"/>
</dbReference>
<sequence>MLCKSKHFFRDTEYFIYEKENSIQIGKNEKQIKYTIQLDLSTIITWVYGDRNRFIGFKFRWKQKMKTMIMDYHKCLQLKSIFDGKVTYNNLVKMFNSVKSIRKHSHNTILLVHSCIDQRSYQMKVTPNSIDYNKLDFMLELDVLSLQHKNMISVSEYFVENDKFHIIFEHLEGRSLRERMNSQYKMKKEEIIVVLKQLLSLLIALHKKGYICRELNQDNIFIQKDGRIILTEFGQTTKLGEIMRTKRGTKDIDMMNDLTYQNNQDLNLNNEEFDRQFWFAQDIYSLGELLHEMLIGKSIQKTIFDKYSGFQSSQNTISTLRKKVGLRKLLDRMLEPDPRIRISAEQALYFIKDMEFGDDSFVDFSDQDERNNFQEVYQFISKVCLQNL</sequence>
<dbReference type="GO" id="GO:0005524">
    <property type="term" value="F:ATP binding"/>
    <property type="evidence" value="ECO:0007669"/>
    <property type="project" value="UniProtKB-KW"/>
</dbReference>
<accession>A0A8S1K7Z5</accession>
<dbReference type="GO" id="GO:0005737">
    <property type="term" value="C:cytoplasm"/>
    <property type="evidence" value="ECO:0007669"/>
    <property type="project" value="TreeGrafter"/>
</dbReference>
<comment type="catalytic activity">
    <reaction evidence="7">
        <text>L-threonyl-[protein] + ATP = O-phospho-L-threonyl-[protein] + ADP + H(+)</text>
        <dbReference type="Rhea" id="RHEA:46608"/>
        <dbReference type="Rhea" id="RHEA-COMP:11060"/>
        <dbReference type="Rhea" id="RHEA-COMP:11605"/>
        <dbReference type="ChEBI" id="CHEBI:15378"/>
        <dbReference type="ChEBI" id="CHEBI:30013"/>
        <dbReference type="ChEBI" id="CHEBI:30616"/>
        <dbReference type="ChEBI" id="CHEBI:61977"/>
        <dbReference type="ChEBI" id="CHEBI:456216"/>
        <dbReference type="EC" id="2.7.11.1"/>
    </reaction>
</comment>
<organism evidence="10 11">
    <name type="scientific">Paramecium primaurelia</name>
    <dbReference type="NCBI Taxonomy" id="5886"/>
    <lineage>
        <taxon>Eukaryota</taxon>
        <taxon>Sar</taxon>
        <taxon>Alveolata</taxon>
        <taxon>Ciliophora</taxon>
        <taxon>Intramacronucleata</taxon>
        <taxon>Oligohymenophorea</taxon>
        <taxon>Peniculida</taxon>
        <taxon>Parameciidae</taxon>
        <taxon>Paramecium</taxon>
    </lineage>
</organism>
<keyword evidence="11" id="KW-1185">Reference proteome</keyword>
<reference evidence="10" key="1">
    <citation type="submission" date="2021-01" db="EMBL/GenBank/DDBJ databases">
        <authorList>
            <consortium name="Genoscope - CEA"/>
            <person name="William W."/>
        </authorList>
    </citation>
    <scope>NUCLEOTIDE SEQUENCE</scope>
</reference>
<dbReference type="Proteomes" id="UP000688137">
    <property type="component" value="Unassembled WGS sequence"/>
</dbReference>
<comment type="catalytic activity">
    <reaction evidence="8">
        <text>L-seryl-[protein] + ATP = O-phospho-L-seryl-[protein] + ADP + H(+)</text>
        <dbReference type="Rhea" id="RHEA:17989"/>
        <dbReference type="Rhea" id="RHEA-COMP:9863"/>
        <dbReference type="Rhea" id="RHEA-COMP:11604"/>
        <dbReference type="ChEBI" id="CHEBI:15378"/>
        <dbReference type="ChEBI" id="CHEBI:29999"/>
        <dbReference type="ChEBI" id="CHEBI:30616"/>
        <dbReference type="ChEBI" id="CHEBI:83421"/>
        <dbReference type="ChEBI" id="CHEBI:456216"/>
        <dbReference type="EC" id="2.7.11.1"/>
    </reaction>
</comment>
<keyword evidence="6" id="KW-0067">ATP-binding</keyword>
<evidence type="ECO:0000256" key="1">
    <source>
        <dbReference type="ARBA" id="ARBA00012513"/>
    </source>
</evidence>
<keyword evidence="4" id="KW-0547">Nucleotide-binding</keyword>
<dbReference type="InterPro" id="IPR000719">
    <property type="entry name" value="Prot_kinase_dom"/>
</dbReference>
<evidence type="ECO:0000256" key="6">
    <source>
        <dbReference type="ARBA" id="ARBA00022840"/>
    </source>
</evidence>
<evidence type="ECO:0000256" key="7">
    <source>
        <dbReference type="ARBA" id="ARBA00047899"/>
    </source>
</evidence>
<dbReference type="PANTHER" id="PTHR24361:SF433">
    <property type="entry name" value="PROTEIN KINASE DOMAIN-CONTAINING PROTEIN"/>
    <property type="match status" value="1"/>
</dbReference>
<keyword evidence="5" id="KW-0418">Kinase</keyword>
<dbReference type="SMART" id="SM00220">
    <property type="entry name" value="S_TKc"/>
    <property type="match status" value="1"/>
</dbReference>
<evidence type="ECO:0000313" key="11">
    <source>
        <dbReference type="Proteomes" id="UP000688137"/>
    </source>
</evidence>
<name>A0A8S1K7Z5_PARPR</name>
<protein>
    <recommendedName>
        <fullName evidence="1">non-specific serine/threonine protein kinase</fullName>
        <ecNumber evidence="1">2.7.11.1</ecNumber>
    </recommendedName>
</protein>
<keyword evidence="2" id="KW-0723">Serine/threonine-protein kinase</keyword>
<dbReference type="InterPro" id="IPR053235">
    <property type="entry name" value="Ser_Thr_kinase"/>
</dbReference>